<reference evidence="1" key="1">
    <citation type="journal article" date="2021" name="Sci. Adv.">
        <title>The American lobster genome reveals insights on longevity, neural, and immune adaptations.</title>
        <authorList>
            <person name="Polinski J.M."/>
            <person name="Zimin A.V."/>
            <person name="Clark K.F."/>
            <person name="Kohn A.B."/>
            <person name="Sadowski N."/>
            <person name="Timp W."/>
            <person name="Ptitsyn A."/>
            <person name="Khanna P."/>
            <person name="Romanova D.Y."/>
            <person name="Williams P."/>
            <person name="Greenwood S.J."/>
            <person name="Moroz L.L."/>
            <person name="Walt D.R."/>
            <person name="Bodnar A.G."/>
        </authorList>
    </citation>
    <scope>NUCLEOTIDE SEQUENCE</scope>
    <source>
        <strain evidence="1">GMGI-L3</strain>
    </source>
</reference>
<dbReference type="Proteomes" id="UP000747542">
    <property type="component" value="Unassembled WGS sequence"/>
</dbReference>
<accession>A0A8J5JUP7</accession>
<protein>
    <submittedName>
        <fullName evidence="1">Uncharacterized protein</fullName>
    </submittedName>
</protein>
<sequence length="109" mass="11981">MESEESLEASTEAQVISILVWSSSLETEEALEVSSDVEFILVLECGLLLESEELLEPSVELPNIFFLGPSPSEDVEGLELSVALQNILWFVSSLSKFGDKELLIKSCSQ</sequence>
<evidence type="ECO:0000313" key="2">
    <source>
        <dbReference type="Proteomes" id="UP000747542"/>
    </source>
</evidence>
<gene>
    <name evidence="1" type="ORF">Hamer_G013951</name>
</gene>
<dbReference type="EMBL" id="JAHLQT010029499">
    <property type="protein sequence ID" value="KAG7161323.1"/>
    <property type="molecule type" value="Genomic_DNA"/>
</dbReference>
<dbReference type="AlphaFoldDB" id="A0A8J5JUP7"/>
<proteinExistence type="predicted"/>
<comment type="caution">
    <text evidence="1">The sequence shown here is derived from an EMBL/GenBank/DDBJ whole genome shotgun (WGS) entry which is preliminary data.</text>
</comment>
<keyword evidence="2" id="KW-1185">Reference proteome</keyword>
<evidence type="ECO:0000313" key="1">
    <source>
        <dbReference type="EMBL" id="KAG7161323.1"/>
    </source>
</evidence>
<name>A0A8J5JUP7_HOMAM</name>
<organism evidence="1 2">
    <name type="scientific">Homarus americanus</name>
    <name type="common">American lobster</name>
    <dbReference type="NCBI Taxonomy" id="6706"/>
    <lineage>
        <taxon>Eukaryota</taxon>
        <taxon>Metazoa</taxon>
        <taxon>Ecdysozoa</taxon>
        <taxon>Arthropoda</taxon>
        <taxon>Crustacea</taxon>
        <taxon>Multicrustacea</taxon>
        <taxon>Malacostraca</taxon>
        <taxon>Eumalacostraca</taxon>
        <taxon>Eucarida</taxon>
        <taxon>Decapoda</taxon>
        <taxon>Pleocyemata</taxon>
        <taxon>Astacidea</taxon>
        <taxon>Nephropoidea</taxon>
        <taxon>Nephropidae</taxon>
        <taxon>Homarus</taxon>
    </lineage>
</organism>